<feature type="domain" description="HNH nuclease" evidence="2">
    <location>
        <begin position="67"/>
        <end position="133"/>
    </location>
</feature>
<organism evidence="3 4">
    <name type="scientific">Russula ochroleuca</name>
    <dbReference type="NCBI Taxonomy" id="152965"/>
    <lineage>
        <taxon>Eukaryota</taxon>
        <taxon>Fungi</taxon>
        <taxon>Dikarya</taxon>
        <taxon>Basidiomycota</taxon>
        <taxon>Agaricomycotina</taxon>
        <taxon>Agaricomycetes</taxon>
        <taxon>Russulales</taxon>
        <taxon>Russulaceae</taxon>
        <taxon>Russula</taxon>
    </lineage>
</organism>
<keyword evidence="4" id="KW-1185">Reference proteome</keyword>
<dbReference type="OrthoDB" id="3270183at2759"/>
<name>A0A9P5JXL3_9AGAM</name>
<dbReference type="AlphaFoldDB" id="A0A9P5JXL3"/>
<dbReference type="EMBL" id="WHVB01000030">
    <property type="protein sequence ID" value="KAF8468705.1"/>
    <property type="molecule type" value="Genomic_DNA"/>
</dbReference>
<dbReference type="InterPro" id="IPR003615">
    <property type="entry name" value="HNH_nuc"/>
</dbReference>
<reference evidence="3" key="1">
    <citation type="submission" date="2019-10" db="EMBL/GenBank/DDBJ databases">
        <authorList>
            <consortium name="DOE Joint Genome Institute"/>
            <person name="Kuo A."/>
            <person name="Miyauchi S."/>
            <person name="Kiss E."/>
            <person name="Drula E."/>
            <person name="Kohler A."/>
            <person name="Sanchez-Garcia M."/>
            <person name="Andreopoulos B."/>
            <person name="Barry K.W."/>
            <person name="Bonito G."/>
            <person name="Buee M."/>
            <person name="Carver A."/>
            <person name="Chen C."/>
            <person name="Cichocki N."/>
            <person name="Clum A."/>
            <person name="Culley D."/>
            <person name="Crous P.W."/>
            <person name="Fauchery L."/>
            <person name="Girlanda M."/>
            <person name="Hayes R."/>
            <person name="Keri Z."/>
            <person name="LaButti K."/>
            <person name="Lipzen A."/>
            <person name="Lombard V."/>
            <person name="Magnuson J."/>
            <person name="Maillard F."/>
            <person name="Morin E."/>
            <person name="Murat C."/>
            <person name="Nolan M."/>
            <person name="Ohm R."/>
            <person name="Pangilinan J."/>
            <person name="Pereira M."/>
            <person name="Perotto S."/>
            <person name="Peter M."/>
            <person name="Riley R."/>
            <person name="Sitrit Y."/>
            <person name="Stielow B."/>
            <person name="Szollosi G."/>
            <person name="Zifcakova L."/>
            <person name="Stursova M."/>
            <person name="Spatafora J.W."/>
            <person name="Tedersoo L."/>
            <person name="Vaario L.-M."/>
            <person name="Yamada A."/>
            <person name="Yan M."/>
            <person name="Wang P."/>
            <person name="Xu J."/>
            <person name="Bruns T."/>
            <person name="Baldrian P."/>
            <person name="Vilgalys R."/>
            <person name="Henrissat B."/>
            <person name="Grigoriev I.V."/>
            <person name="Hibbett D."/>
            <person name="Nagy L.G."/>
            <person name="Martin F.M."/>
        </authorList>
    </citation>
    <scope>NUCLEOTIDE SEQUENCE</scope>
    <source>
        <strain evidence="3">Prilba</strain>
    </source>
</reference>
<feature type="region of interest" description="Disordered" evidence="1">
    <location>
        <begin position="285"/>
        <end position="327"/>
    </location>
</feature>
<dbReference type="Proteomes" id="UP000759537">
    <property type="component" value="Unassembled WGS sequence"/>
</dbReference>
<evidence type="ECO:0000313" key="3">
    <source>
        <dbReference type="EMBL" id="KAF8468705.1"/>
    </source>
</evidence>
<comment type="caution">
    <text evidence="3">The sequence shown here is derived from an EMBL/GenBank/DDBJ whole genome shotgun (WGS) entry which is preliminary data.</text>
</comment>
<protein>
    <recommendedName>
        <fullName evidence="2">HNH nuclease domain-containing protein</fullName>
    </recommendedName>
</protein>
<evidence type="ECO:0000259" key="2">
    <source>
        <dbReference type="Pfam" id="PF13391"/>
    </source>
</evidence>
<reference evidence="3" key="2">
    <citation type="journal article" date="2020" name="Nat. Commun.">
        <title>Large-scale genome sequencing of mycorrhizal fungi provides insights into the early evolution of symbiotic traits.</title>
        <authorList>
            <person name="Miyauchi S."/>
            <person name="Kiss E."/>
            <person name="Kuo A."/>
            <person name="Drula E."/>
            <person name="Kohler A."/>
            <person name="Sanchez-Garcia M."/>
            <person name="Morin E."/>
            <person name="Andreopoulos B."/>
            <person name="Barry K.W."/>
            <person name="Bonito G."/>
            <person name="Buee M."/>
            <person name="Carver A."/>
            <person name="Chen C."/>
            <person name="Cichocki N."/>
            <person name="Clum A."/>
            <person name="Culley D."/>
            <person name="Crous P.W."/>
            <person name="Fauchery L."/>
            <person name="Girlanda M."/>
            <person name="Hayes R.D."/>
            <person name="Keri Z."/>
            <person name="LaButti K."/>
            <person name="Lipzen A."/>
            <person name="Lombard V."/>
            <person name="Magnuson J."/>
            <person name="Maillard F."/>
            <person name="Murat C."/>
            <person name="Nolan M."/>
            <person name="Ohm R.A."/>
            <person name="Pangilinan J."/>
            <person name="Pereira M.F."/>
            <person name="Perotto S."/>
            <person name="Peter M."/>
            <person name="Pfister S."/>
            <person name="Riley R."/>
            <person name="Sitrit Y."/>
            <person name="Stielow J.B."/>
            <person name="Szollosi G."/>
            <person name="Zifcakova L."/>
            <person name="Stursova M."/>
            <person name="Spatafora J.W."/>
            <person name="Tedersoo L."/>
            <person name="Vaario L.M."/>
            <person name="Yamada A."/>
            <person name="Yan M."/>
            <person name="Wang P."/>
            <person name="Xu J."/>
            <person name="Bruns T."/>
            <person name="Baldrian P."/>
            <person name="Vilgalys R."/>
            <person name="Dunand C."/>
            <person name="Henrissat B."/>
            <person name="Grigoriev I.V."/>
            <person name="Hibbett D."/>
            <person name="Nagy L.G."/>
            <person name="Martin F.M."/>
        </authorList>
    </citation>
    <scope>NUCLEOTIDE SEQUENCE</scope>
    <source>
        <strain evidence="3">Prilba</strain>
    </source>
</reference>
<proteinExistence type="predicted"/>
<accession>A0A9P5JXL3</accession>
<gene>
    <name evidence="3" type="ORF">DFH94DRAFT_775508</name>
</gene>
<evidence type="ECO:0000256" key="1">
    <source>
        <dbReference type="SAM" id="MobiDB-lite"/>
    </source>
</evidence>
<feature type="region of interest" description="Disordered" evidence="1">
    <location>
        <begin position="1"/>
        <end position="25"/>
    </location>
</feature>
<evidence type="ECO:0000313" key="4">
    <source>
        <dbReference type="Proteomes" id="UP000759537"/>
    </source>
</evidence>
<feature type="compositionally biased region" description="Polar residues" evidence="1">
    <location>
        <begin position="304"/>
        <end position="313"/>
    </location>
</feature>
<dbReference type="Pfam" id="PF13391">
    <property type="entry name" value="HNH_2"/>
    <property type="match status" value="1"/>
</dbReference>
<feature type="region of interest" description="Disordered" evidence="1">
    <location>
        <begin position="198"/>
        <end position="218"/>
    </location>
</feature>
<sequence length="477" mass="54028">MSEPDRDGSPSSSDESDEGYHHAQMVTPPRSSRLVYVTPRHRAEKTVSLSSAAKHAVVSKSRTPQRCLMTLENAPLCVIEVCHFIPKVTKASVLLALEYNTGLPARTFNVNTVQNLDFLRADLHRSFDRSDWILIPSTDVLARIEQRVRLFVQTREGDAEALSDMYDEFAYTPPDWQEYRVVYLNLWEDITVIRQRWSPPAGSCPDPPQSSLSQPPPPGYDFYRAPFADFPIIQSHVHPFCVIYNAGQKLLHKPYFTPPAHIDPSDLQIVRRLYDQFTAPVPPTWGRDIPIASREPPSDEGGSRTRSQHTNHAGPSKRLRRASAKTSRAITQTIHTVGKAGRSRRYRVPSSKRMLTLPGKRSLKCPLDISMTAPTPERDSVALTDKPVSCGDCEDRLPLGLKDWADGVASSAAYGEGNALLLNDHQIGSYVREHVRKPPRHPWHSWRVEWGHTHEPDTSRFSSNDWAFWMRTRYLTL</sequence>